<evidence type="ECO:0000313" key="9">
    <source>
        <dbReference type="EMBL" id="AQQ53384.1"/>
    </source>
</evidence>
<proteinExistence type="predicted"/>
<comment type="catalytic activity">
    <reaction evidence="6">
        <text>4 Fe(II)-[cytochrome c] + O2 + 8 H(+)(in) = 4 Fe(III)-[cytochrome c] + 2 H2O + 4 H(+)(out)</text>
        <dbReference type="Rhea" id="RHEA:11436"/>
        <dbReference type="Rhea" id="RHEA-COMP:10350"/>
        <dbReference type="Rhea" id="RHEA-COMP:14399"/>
        <dbReference type="ChEBI" id="CHEBI:15377"/>
        <dbReference type="ChEBI" id="CHEBI:15378"/>
        <dbReference type="ChEBI" id="CHEBI:15379"/>
        <dbReference type="ChEBI" id="CHEBI:29033"/>
        <dbReference type="ChEBI" id="CHEBI:29034"/>
        <dbReference type="EC" id="7.1.1.9"/>
    </reaction>
</comment>
<dbReference type="SUPFAM" id="SSF49503">
    <property type="entry name" value="Cupredoxins"/>
    <property type="match status" value="1"/>
</dbReference>
<feature type="transmembrane region" description="Helical" evidence="7">
    <location>
        <begin position="9"/>
        <end position="31"/>
    </location>
</feature>
<dbReference type="GO" id="GO:0004129">
    <property type="term" value="F:cytochrome-c oxidase activity"/>
    <property type="evidence" value="ECO:0007669"/>
    <property type="project" value="UniProtKB-EC"/>
</dbReference>
<evidence type="ECO:0000256" key="6">
    <source>
        <dbReference type="ARBA" id="ARBA00047816"/>
    </source>
</evidence>
<keyword evidence="3" id="KW-0186">Copper</keyword>
<dbReference type="InterPro" id="IPR051403">
    <property type="entry name" value="NosZ/Cyto_c_oxidase_sub2"/>
</dbReference>
<evidence type="ECO:0000313" key="10">
    <source>
        <dbReference type="Proteomes" id="UP000188184"/>
    </source>
</evidence>
<feature type="domain" description="Cytochrome oxidase subunit II copper A binding" evidence="8">
    <location>
        <begin position="64"/>
        <end position="155"/>
    </location>
</feature>
<dbReference type="InterPro" id="IPR034214">
    <property type="entry name" value="Ba3_CcO_II_C"/>
</dbReference>
<dbReference type="Proteomes" id="UP000188184">
    <property type="component" value="Chromosome"/>
</dbReference>
<dbReference type="GO" id="GO:0016020">
    <property type="term" value="C:membrane"/>
    <property type="evidence" value="ECO:0007669"/>
    <property type="project" value="InterPro"/>
</dbReference>
<dbReference type="InterPro" id="IPR001505">
    <property type="entry name" value="Copper_CuA"/>
</dbReference>
<dbReference type="GO" id="GO:0030313">
    <property type="term" value="C:cell envelope"/>
    <property type="evidence" value="ECO:0007669"/>
    <property type="project" value="UniProtKB-SubCell"/>
</dbReference>
<evidence type="ECO:0000256" key="4">
    <source>
        <dbReference type="ARBA" id="ARBA00024688"/>
    </source>
</evidence>
<evidence type="ECO:0000256" key="1">
    <source>
        <dbReference type="ARBA" id="ARBA00004196"/>
    </source>
</evidence>
<gene>
    <name evidence="9" type="ORF">B0X71_10070</name>
</gene>
<dbReference type="PROSITE" id="PS00078">
    <property type="entry name" value="COX2"/>
    <property type="match status" value="1"/>
</dbReference>
<dbReference type="CDD" id="cd13913">
    <property type="entry name" value="ba3_CcO_II_C"/>
    <property type="match status" value="1"/>
</dbReference>
<keyword evidence="10" id="KW-1185">Reference proteome</keyword>
<accession>A0A1Q2KZ32</accession>
<sequence>MRIHHYEKLWLMIGSFILIIFLSILAIQTFFLDMGPPSHAQTINPETVRESELFANAALTEIGENEYKLAIIAEMFAFRPGDLEIPAGSTVHFTLASPDVTHGFKISDTNVNVMVVPGHISKVSHTFSEPGEYLILCNEYCGLGHEYMANTITVK</sequence>
<evidence type="ECO:0000259" key="8">
    <source>
        <dbReference type="PROSITE" id="PS50857"/>
    </source>
</evidence>
<keyword evidence="7" id="KW-0812">Transmembrane</keyword>
<dbReference type="PROSITE" id="PS50857">
    <property type="entry name" value="COX2_CUA"/>
    <property type="match status" value="1"/>
</dbReference>
<evidence type="ECO:0000256" key="7">
    <source>
        <dbReference type="SAM" id="Phobius"/>
    </source>
</evidence>
<keyword evidence="2" id="KW-0479">Metal-binding</keyword>
<comment type="subcellular location">
    <subcellularLocation>
        <location evidence="1">Cell envelope</location>
    </subcellularLocation>
</comment>
<protein>
    <recommendedName>
        <fullName evidence="5">Cytochrome aa3 subunit 2</fullName>
    </recommendedName>
</protein>
<dbReference type="Gene3D" id="2.60.40.420">
    <property type="entry name" value="Cupredoxins - blue copper proteins"/>
    <property type="match status" value="1"/>
</dbReference>
<reference evidence="9 10" key="1">
    <citation type="submission" date="2017-02" db="EMBL/GenBank/DDBJ databases">
        <title>The complete genomic sequence of a novel cold adapted crude oil-degrading bacterium Planococcus qaidamina Y42.</title>
        <authorList>
            <person name="Yang R."/>
        </authorList>
    </citation>
    <scope>NUCLEOTIDE SEQUENCE [LARGE SCALE GENOMIC DNA]</scope>
    <source>
        <strain evidence="9 10">Y42</strain>
    </source>
</reference>
<dbReference type="KEGG" id="pmar:B0X71_10070"/>
<dbReference type="PANTHER" id="PTHR42838">
    <property type="entry name" value="CYTOCHROME C OXIDASE SUBUNIT II"/>
    <property type="match status" value="1"/>
</dbReference>
<dbReference type="EMBL" id="CP019640">
    <property type="protein sequence ID" value="AQQ53384.1"/>
    <property type="molecule type" value="Genomic_DNA"/>
</dbReference>
<keyword evidence="7" id="KW-0472">Membrane</keyword>
<organism evidence="9 10">
    <name type="scientific">Planococcus lenghuensis</name>
    <dbReference type="NCBI Taxonomy" id="2213202"/>
    <lineage>
        <taxon>Bacteria</taxon>
        <taxon>Bacillati</taxon>
        <taxon>Bacillota</taxon>
        <taxon>Bacilli</taxon>
        <taxon>Bacillales</taxon>
        <taxon>Caryophanaceae</taxon>
        <taxon>Planococcus</taxon>
    </lineage>
</organism>
<evidence type="ECO:0000256" key="3">
    <source>
        <dbReference type="ARBA" id="ARBA00023008"/>
    </source>
</evidence>
<evidence type="ECO:0000256" key="2">
    <source>
        <dbReference type="ARBA" id="ARBA00022723"/>
    </source>
</evidence>
<dbReference type="GO" id="GO:0005507">
    <property type="term" value="F:copper ion binding"/>
    <property type="evidence" value="ECO:0007669"/>
    <property type="project" value="InterPro"/>
</dbReference>
<dbReference type="AlphaFoldDB" id="A0A1Q2KZ32"/>
<dbReference type="InterPro" id="IPR002429">
    <property type="entry name" value="CcO_II-like_C"/>
</dbReference>
<dbReference type="OrthoDB" id="9773456at2"/>
<name>A0A1Q2KZ32_9BACL</name>
<keyword evidence="7" id="KW-1133">Transmembrane helix</keyword>
<comment type="function">
    <text evidence="4">Subunits I and II form the functional core of the enzyme complex. Electrons originating in cytochrome c are transferred via heme a and Cu(A) to the binuclear center formed by heme a3 and Cu(B).</text>
</comment>
<dbReference type="PANTHER" id="PTHR42838:SF2">
    <property type="entry name" value="NITROUS-OXIDE REDUCTASE"/>
    <property type="match status" value="1"/>
</dbReference>
<dbReference type="InterPro" id="IPR008972">
    <property type="entry name" value="Cupredoxin"/>
</dbReference>
<evidence type="ECO:0000256" key="5">
    <source>
        <dbReference type="ARBA" id="ARBA00031399"/>
    </source>
</evidence>
<dbReference type="Pfam" id="PF00116">
    <property type="entry name" value="COX2"/>
    <property type="match status" value="1"/>
</dbReference>
<dbReference type="RefSeq" id="WP_077589279.1">
    <property type="nucleotide sequence ID" value="NZ_CP019640.1"/>
</dbReference>